<evidence type="ECO:0000256" key="2">
    <source>
        <dbReference type="ARBA" id="ARBA00004718"/>
    </source>
</evidence>
<reference evidence="12" key="1">
    <citation type="submission" date="2025-08" db="UniProtKB">
        <authorList>
            <consortium name="RefSeq"/>
        </authorList>
    </citation>
    <scope>IDENTIFICATION</scope>
    <source>
        <tissue evidence="12">Testes</tissue>
    </source>
</reference>
<evidence type="ECO:0000256" key="4">
    <source>
        <dbReference type="ARBA" id="ARBA00022786"/>
    </source>
</evidence>
<comment type="subunit">
    <text evidence="6">Heterodimer of SAE1 and UBA2/SAE2. The heterodimer corresponds to the two domains that are encoded on a single polypeptide chain in ubiquitin-activating enzyme E1. Interacts with UBE2I.</text>
</comment>
<dbReference type="InterPro" id="IPR000594">
    <property type="entry name" value="ThiF_NAD_FAD-bd"/>
</dbReference>
<dbReference type="GeneID" id="100375688"/>
<keyword evidence="5" id="KW-0539">Nucleus</keyword>
<proteinExistence type="inferred from homology"/>
<dbReference type="PRINTS" id="PR01849">
    <property type="entry name" value="UBIQUITINACT"/>
</dbReference>
<feature type="domain" description="THIF-type NAD/FAD binding fold" evidence="10">
    <location>
        <begin position="4"/>
        <end position="303"/>
    </location>
</feature>
<dbReference type="Gene3D" id="3.40.50.720">
    <property type="entry name" value="NAD(P)-binding Rossmann-like Domain"/>
    <property type="match status" value="1"/>
</dbReference>
<dbReference type="SUPFAM" id="SSF69572">
    <property type="entry name" value="Activating enzymes of the ubiquitin-like proteins"/>
    <property type="match status" value="1"/>
</dbReference>
<dbReference type="Proteomes" id="UP000694865">
    <property type="component" value="Unplaced"/>
</dbReference>
<dbReference type="InterPro" id="IPR045886">
    <property type="entry name" value="ThiF/MoeB/HesA"/>
</dbReference>
<dbReference type="PANTHER" id="PTHR10953:SF162">
    <property type="entry name" value="SUMO-ACTIVATING ENZYME SUBUNIT 1"/>
    <property type="match status" value="1"/>
</dbReference>
<comment type="subcellular location">
    <subcellularLocation>
        <location evidence="1">Nucleus</location>
    </subcellularLocation>
</comment>
<name>A0ABM0MQ39_SACKO</name>
<protein>
    <recommendedName>
        <fullName evidence="7">SUMO-activating enzyme subunit 1</fullName>
    </recommendedName>
    <alternativeName>
        <fullName evidence="8">Ubiquitin-like 1-activating enzyme E1A</fullName>
    </alternativeName>
</protein>
<evidence type="ECO:0000256" key="9">
    <source>
        <dbReference type="SAM" id="SignalP"/>
    </source>
</evidence>
<evidence type="ECO:0000256" key="3">
    <source>
        <dbReference type="ARBA" id="ARBA00005673"/>
    </source>
</evidence>
<dbReference type="PANTHER" id="PTHR10953">
    <property type="entry name" value="UBIQUITIN-ACTIVATING ENZYME E1"/>
    <property type="match status" value="1"/>
</dbReference>
<keyword evidence="4" id="KW-0833">Ubl conjugation pathway</keyword>
<feature type="non-terminal residue" evidence="12">
    <location>
        <position position="1"/>
    </location>
</feature>
<evidence type="ECO:0000256" key="7">
    <source>
        <dbReference type="ARBA" id="ARBA00044187"/>
    </source>
</evidence>
<accession>A0ABM0MQ39</accession>
<feature type="signal peptide" evidence="9">
    <location>
        <begin position="1"/>
        <end position="21"/>
    </location>
</feature>
<organism evidence="11 12">
    <name type="scientific">Saccoglossus kowalevskii</name>
    <name type="common">Acorn worm</name>
    <dbReference type="NCBI Taxonomy" id="10224"/>
    <lineage>
        <taxon>Eukaryota</taxon>
        <taxon>Metazoa</taxon>
        <taxon>Hemichordata</taxon>
        <taxon>Enteropneusta</taxon>
        <taxon>Harrimaniidae</taxon>
        <taxon>Saccoglossus</taxon>
    </lineage>
</organism>
<sequence>ILVSRLRAANMLLVGLKGVGAEVCKNVVLCGLKSLTLLDHSVVSDEDAFSQFLVCRTSVGKNRAEASVQRSAELNPNVKIIADTDNVENKPDEFFTTFDLVCVTCCNLQTMLRINDICRQNKIKFLATDVFGYYGYMFSDLVDHEFVEEKAMVMKKDDEETKKTKVEKTETLTVKGSTKFCSLKDALNVDWKSEKLHKSLKKLSSVYFIMQVLLRFRGEIGRDPDREHLEDDCSKLLKIRDQIMEKIGVPKDKVGDDFASVCAGELGPVCAVVGGIVGQEVIKAVSGKDAPHNNFFFFNGTESSGIVDQIGTC</sequence>
<evidence type="ECO:0000313" key="11">
    <source>
        <dbReference type="Proteomes" id="UP000694865"/>
    </source>
</evidence>
<dbReference type="InterPro" id="IPR035985">
    <property type="entry name" value="Ubiquitin-activating_enz"/>
</dbReference>
<gene>
    <name evidence="12" type="primary">LOC100375688</name>
</gene>
<evidence type="ECO:0000259" key="10">
    <source>
        <dbReference type="Pfam" id="PF00899"/>
    </source>
</evidence>
<comment type="pathway">
    <text evidence="2">Protein modification; protein sumoylation.</text>
</comment>
<dbReference type="Pfam" id="PF00899">
    <property type="entry name" value="ThiF"/>
    <property type="match status" value="1"/>
</dbReference>
<evidence type="ECO:0000256" key="8">
    <source>
        <dbReference type="ARBA" id="ARBA00044354"/>
    </source>
</evidence>
<evidence type="ECO:0000313" key="12">
    <source>
        <dbReference type="RefSeq" id="XP_006822130.1"/>
    </source>
</evidence>
<dbReference type="InterPro" id="IPR000011">
    <property type="entry name" value="UBQ/SUMO-activ_enz_E1-like"/>
</dbReference>
<dbReference type="RefSeq" id="XP_006822130.1">
    <property type="nucleotide sequence ID" value="XM_006822067.1"/>
</dbReference>
<keyword evidence="9" id="KW-0732">Signal</keyword>
<evidence type="ECO:0000256" key="5">
    <source>
        <dbReference type="ARBA" id="ARBA00023242"/>
    </source>
</evidence>
<comment type="similarity">
    <text evidence="3">Belongs to the ubiquitin-activating E1 family.</text>
</comment>
<evidence type="ECO:0000256" key="1">
    <source>
        <dbReference type="ARBA" id="ARBA00004123"/>
    </source>
</evidence>
<feature type="chain" id="PRO_5045392995" description="SUMO-activating enzyme subunit 1" evidence="9">
    <location>
        <begin position="22"/>
        <end position="313"/>
    </location>
</feature>
<evidence type="ECO:0000256" key="6">
    <source>
        <dbReference type="ARBA" id="ARBA00026003"/>
    </source>
</evidence>
<keyword evidence="11" id="KW-1185">Reference proteome</keyword>